<keyword evidence="1" id="KW-0732">Signal</keyword>
<sequence length="170" mass="18903">MIAKVLLTTLVVVLVAVNAEGDQPISNIYAEKLLQALQPKPQNGQDPAEATKPLLNWLNQLIESIKNQNPPTQTKVQLPQNLDVPSIMSKFSRSLDQPTALQDRALLNIKTSTQLNEIVKQVIEFFLVHYEEIVGAWLLSPVRTLADLAVNWLLPCGLQCTYLAEDTGTY</sequence>
<keyword evidence="3" id="KW-1185">Reference proteome</keyword>
<protein>
    <submittedName>
        <fullName evidence="2">Uncharacterized protein</fullName>
    </submittedName>
</protein>
<gene>
    <name evidence="2" type="ORF">PHYEVI_LOCUS370</name>
</gene>
<feature type="chain" id="PRO_5040420671" evidence="1">
    <location>
        <begin position="22"/>
        <end position="170"/>
    </location>
</feature>
<reference evidence="2" key="1">
    <citation type="submission" date="2022-01" db="EMBL/GenBank/DDBJ databases">
        <authorList>
            <person name="King R."/>
        </authorList>
    </citation>
    <scope>NUCLEOTIDE SEQUENCE</scope>
</reference>
<dbReference type="AlphaFoldDB" id="A0A9N9THH3"/>
<proteinExistence type="predicted"/>
<dbReference type="Proteomes" id="UP001153712">
    <property type="component" value="Chromosome 1"/>
</dbReference>
<evidence type="ECO:0000256" key="1">
    <source>
        <dbReference type="SAM" id="SignalP"/>
    </source>
</evidence>
<name>A0A9N9THH3_PHYSR</name>
<dbReference type="OrthoDB" id="6728798at2759"/>
<organism evidence="2 3">
    <name type="scientific">Phyllotreta striolata</name>
    <name type="common">Striped flea beetle</name>
    <name type="synonym">Crioceris striolata</name>
    <dbReference type="NCBI Taxonomy" id="444603"/>
    <lineage>
        <taxon>Eukaryota</taxon>
        <taxon>Metazoa</taxon>
        <taxon>Ecdysozoa</taxon>
        <taxon>Arthropoda</taxon>
        <taxon>Hexapoda</taxon>
        <taxon>Insecta</taxon>
        <taxon>Pterygota</taxon>
        <taxon>Neoptera</taxon>
        <taxon>Endopterygota</taxon>
        <taxon>Coleoptera</taxon>
        <taxon>Polyphaga</taxon>
        <taxon>Cucujiformia</taxon>
        <taxon>Chrysomeloidea</taxon>
        <taxon>Chrysomelidae</taxon>
        <taxon>Galerucinae</taxon>
        <taxon>Alticini</taxon>
        <taxon>Phyllotreta</taxon>
    </lineage>
</organism>
<evidence type="ECO:0000313" key="2">
    <source>
        <dbReference type="EMBL" id="CAG9853903.1"/>
    </source>
</evidence>
<dbReference type="EMBL" id="OU900094">
    <property type="protein sequence ID" value="CAG9853903.1"/>
    <property type="molecule type" value="Genomic_DNA"/>
</dbReference>
<feature type="signal peptide" evidence="1">
    <location>
        <begin position="1"/>
        <end position="21"/>
    </location>
</feature>
<accession>A0A9N9THH3</accession>
<evidence type="ECO:0000313" key="3">
    <source>
        <dbReference type="Proteomes" id="UP001153712"/>
    </source>
</evidence>